<dbReference type="AlphaFoldDB" id="A0A2S9J5J5"/>
<dbReference type="PANTHER" id="PTHR13593:SF143">
    <property type="entry name" value="PHOSPHATIDYLINOSITOL-SPECIFIC PHOSPHOLIPASE C X DOMAIN-CONTAINING PROTEIN"/>
    <property type="match status" value="1"/>
</dbReference>
<proteinExistence type="predicted"/>
<dbReference type="OrthoDB" id="2079904at2"/>
<dbReference type="PANTHER" id="PTHR13593">
    <property type="match status" value="1"/>
</dbReference>
<dbReference type="InterPro" id="IPR017946">
    <property type="entry name" value="PLC-like_Pdiesterase_TIM-brl"/>
</dbReference>
<organism evidence="1 2">
    <name type="scientific">Sphingobacterium haloxyli</name>
    <dbReference type="NCBI Taxonomy" id="2100533"/>
    <lineage>
        <taxon>Bacteria</taxon>
        <taxon>Pseudomonadati</taxon>
        <taxon>Bacteroidota</taxon>
        <taxon>Sphingobacteriia</taxon>
        <taxon>Sphingobacteriales</taxon>
        <taxon>Sphingobacteriaceae</taxon>
        <taxon>Sphingobacterium</taxon>
    </lineage>
</organism>
<dbReference type="InterPro" id="IPR051057">
    <property type="entry name" value="PI-PLC_domain"/>
</dbReference>
<reference evidence="1 2" key="1">
    <citation type="submission" date="2018-02" db="EMBL/GenBank/DDBJ databases">
        <title>The draft genome of Sphingobacterium sp. 5JN-11.</title>
        <authorList>
            <person name="Liu L."/>
            <person name="Li L."/>
            <person name="Liang L."/>
            <person name="Zhang X."/>
            <person name="Wang T."/>
        </authorList>
    </citation>
    <scope>NUCLEOTIDE SEQUENCE [LARGE SCALE GENOMIC DNA]</scope>
    <source>
        <strain evidence="1 2">5JN-11</strain>
    </source>
</reference>
<sequence>MGQGSHILIKNQTDQDWVCFHNHQYQMDGWGFPEKIESGSVVKVYVEFCENIFKHEHDDAGEVKYKFGSDTSANPSCYLEFGASYKHDRDVYVNLVNIPSNGNLLNKTIDLGWDHDGTMPFALYGSSGDYMLIDPSRWMEQTLSRIGGFPLKDISIPGSHDAGMYTRNGGTAFGRDCNTLTQTGSVGEQLANGARYFDIRPVIAAGKYMTGHYSKIIDATWQGANGESISDIIKEVNSFTEGRKEIVILNLSHTLNTDVGNASYRKFNDEEWTTLFQQLAGINKLLFSDKSDLTQIKLNDFLSDGSKVIIVVEGVDSKKLGEYYRKGFYTTKEFNVYNRYANTNDLSKMINDQVDKMKAHSDSYFLLSWTLTQSTSQAVTCSSSILDLAKEANANLDRVLDFVSPSLYPNIVYIDKFDDTLATMVVLKINDGRT</sequence>
<gene>
    <name evidence="1" type="ORF">C5745_05935</name>
</gene>
<dbReference type="Gene3D" id="3.20.20.190">
    <property type="entry name" value="Phosphatidylinositol (PI) phosphodiesterase"/>
    <property type="match status" value="1"/>
</dbReference>
<keyword evidence="2" id="KW-1185">Reference proteome</keyword>
<dbReference type="EMBL" id="PVBQ01000004">
    <property type="protein sequence ID" value="PRD48052.1"/>
    <property type="molecule type" value="Genomic_DNA"/>
</dbReference>
<evidence type="ECO:0000313" key="1">
    <source>
        <dbReference type="EMBL" id="PRD48052.1"/>
    </source>
</evidence>
<evidence type="ECO:0000313" key="2">
    <source>
        <dbReference type="Proteomes" id="UP000239711"/>
    </source>
</evidence>
<protein>
    <recommendedName>
        <fullName evidence="3">Phosphatidylinositol diacylglycerol-lyase</fullName>
    </recommendedName>
</protein>
<dbReference type="GO" id="GO:0008081">
    <property type="term" value="F:phosphoric diester hydrolase activity"/>
    <property type="evidence" value="ECO:0007669"/>
    <property type="project" value="InterPro"/>
</dbReference>
<dbReference type="SUPFAM" id="SSF51695">
    <property type="entry name" value="PLC-like phosphodiesterases"/>
    <property type="match status" value="1"/>
</dbReference>
<accession>A0A2S9J5J5</accession>
<dbReference type="RefSeq" id="WP_105716079.1">
    <property type="nucleotide sequence ID" value="NZ_PVBQ01000004.1"/>
</dbReference>
<dbReference type="GO" id="GO:0006629">
    <property type="term" value="P:lipid metabolic process"/>
    <property type="evidence" value="ECO:0007669"/>
    <property type="project" value="InterPro"/>
</dbReference>
<evidence type="ECO:0008006" key="3">
    <source>
        <dbReference type="Google" id="ProtNLM"/>
    </source>
</evidence>
<comment type="caution">
    <text evidence="1">The sequence shown here is derived from an EMBL/GenBank/DDBJ whole genome shotgun (WGS) entry which is preliminary data.</text>
</comment>
<dbReference type="Proteomes" id="UP000239711">
    <property type="component" value="Unassembled WGS sequence"/>
</dbReference>
<name>A0A2S9J5J5_9SPHI</name>